<reference evidence="1 2" key="1">
    <citation type="journal article" date="2015" name="Environ. Microbiol.">
        <title>Metagenome sequence of Elaphomyces granulatus from sporocarp tissue reveals Ascomycota ectomycorrhizal fingerprints of genome expansion and a Proteobacteria-rich microbiome.</title>
        <authorList>
            <person name="Quandt C.A."/>
            <person name="Kohler A."/>
            <person name="Hesse C.N."/>
            <person name="Sharpton T.J."/>
            <person name="Martin F."/>
            <person name="Spatafora J.W."/>
        </authorList>
    </citation>
    <scope>NUCLEOTIDE SEQUENCE [LARGE SCALE GENOMIC DNA]</scope>
    <source>
        <strain evidence="1 2">OSC145934</strain>
    </source>
</reference>
<protein>
    <submittedName>
        <fullName evidence="1">Uncharacterized protein</fullName>
    </submittedName>
</protein>
<proteinExistence type="predicted"/>
<dbReference type="EMBL" id="NPHW01002633">
    <property type="protein sequence ID" value="OXV11048.1"/>
    <property type="molecule type" value="Genomic_DNA"/>
</dbReference>
<accession>A0A232M3X5</accession>
<keyword evidence="2" id="KW-1185">Reference proteome</keyword>
<dbReference type="Proteomes" id="UP000243515">
    <property type="component" value="Unassembled WGS sequence"/>
</dbReference>
<evidence type="ECO:0000313" key="2">
    <source>
        <dbReference type="Proteomes" id="UP000243515"/>
    </source>
</evidence>
<name>A0A232M3X5_9EURO</name>
<dbReference type="AlphaFoldDB" id="A0A232M3X5"/>
<sequence length="363" mass="40116">MSFQTSKTVPLPVLRDKLKAVVSKRGSIYQMISAIILTFEDDDSGAQEDAVTLENCFRDVFGITDITKLVFEGGDKTPAWTLMDVLRGAITRIGDTKSLLIIAYIGHGSIDPVTDTLRLESGKANIQWKPLHDFFMMPNDLLATIDCLAIFDCCYAGAAVRSVSETTSKLIAACGKHETARNCRYNSISFTQRLCRAIRNLATEKAYMSSEEIIAEVQRQKPQGAPFALHVDIAGLNPLVLPVAKRKSSLSKQEPLSKPQSVLVELSVSGGPNDEVFRGFQEVIRTLPPDFRITIVDAYESSSVLFILRMSWKTFLRFENVIELHVIGVVTGTSLLPVATSQPLPNMPLANLTNRQRDHGENK</sequence>
<gene>
    <name evidence="1" type="ORF">Egran_01191</name>
</gene>
<comment type="caution">
    <text evidence="1">The sequence shown here is derived from an EMBL/GenBank/DDBJ whole genome shotgun (WGS) entry which is preliminary data.</text>
</comment>
<evidence type="ECO:0000313" key="1">
    <source>
        <dbReference type="EMBL" id="OXV11048.1"/>
    </source>
</evidence>
<dbReference type="OrthoDB" id="4760831at2759"/>
<organism evidence="1 2">
    <name type="scientific">Elaphomyces granulatus</name>
    <dbReference type="NCBI Taxonomy" id="519963"/>
    <lineage>
        <taxon>Eukaryota</taxon>
        <taxon>Fungi</taxon>
        <taxon>Dikarya</taxon>
        <taxon>Ascomycota</taxon>
        <taxon>Pezizomycotina</taxon>
        <taxon>Eurotiomycetes</taxon>
        <taxon>Eurotiomycetidae</taxon>
        <taxon>Eurotiales</taxon>
        <taxon>Elaphomycetaceae</taxon>
        <taxon>Elaphomyces</taxon>
    </lineage>
</organism>
<dbReference type="Gene3D" id="3.40.50.1460">
    <property type="match status" value="1"/>
</dbReference>